<dbReference type="GO" id="GO:0005524">
    <property type="term" value="F:ATP binding"/>
    <property type="evidence" value="ECO:0007669"/>
    <property type="project" value="InterPro"/>
</dbReference>
<protein>
    <recommendedName>
        <fullName evidence="1">Endonuclease GajA/Old nuclease/RecF-like AAA domain-containing protein</fullName>
    </recommendedName>
</protein>
<dbReference type="InterPro" id="IPR051396">
    <property type="entry name" value="Bact_Antivir_Def_Nuclease"/>
</dbReference>
<evidence type="ECO:0000313" key="2">
    <source>
        <dbReference type="EMBL" id="MPM02395.1"/>
    </source>
</evidence>
<organism evidence="2">
    <name type="scientific">bioreactor metagenome</name>
    <dbReference type="NCBI Taxonomy" id="1076179"/>
    <lineage>
        <taxon>unclassified sequences</taxon>
        <taxon>metagenomes</taxon>
        <taxon>ecological metagenomes</taxon>
    </lineage>
</organism>
<gene>
    <name evidence="2" type="ORF">SDC9_48643</name>
</gene>
<dbReference type="Gene3D" id="3.40.50.300">
    <property type="entry name" value="P-loop containing nucleotide triphosphate hydrolases"/>
    <property type="match status" value="1"/>
</dbReference>
<dbReference type="Pfam" id="PF13175">
    <property type="entry name" value="AAA_15"/>
    <property type="match status" value="1"/>
</dbReference>
<feature type="domain" description="Endonuclease GajA/Old nuclease/RecF-like AAA" evidence="1">
    <location>
        <begin position="346"/>
        <end position="394"/>
    </location>
</feature>
<name>A0A644WEX3_9ZZZZ</name>
<dbReference type="InterPro" id="IPR041685">
    <property type="entry name" value="AAA_GajA/Old/RecF-like"/>
</dbReference>
<dbReference type="PANTHER" id="PTHR43581:SF2">
    <property type="entry name" value="EXCINUCLEASE ATPASE SUBUNIT"/>
    <property type="match status" value="1"/>
</dbReference>
<dbReference type="GO" id="GO:0016887">
    <property type="term" value="F:ATP hydrolysis activity"/>
    <property type="evidence" value="ECO:0007669"/>
    <property type="project" value="InterPro"/>
</dbReference>
<dbReference type="InterPro" id="IPR027417">
    <property type="entry name" value="P-loop_NTPase"/>
</dbReference>
<dbReference type="EMBL" id="VSSQ01000865">
    <property type="protein sequence ID" value="MPM02395.1"/>
    <property type="molecule type" value="Genomic_DNA"/>
</dbReference>
<sequence>MNFYLEIWNRRNDYNRNFPCVIVENNGWDDFGYKTLFQIYFCERSYHQKEYIGDTKILCIDDNTTVNKLPEHFRNLDDKFCSLGQSIDYYRKLNALNAAYKEEILIGLRDVVYSNEIYNRFKDLYSFDVSLLRSTEPQRIIRNRDKILNDIDFRGDTRFNFTFKKKLEYASKEHEIEFDFSKKPYLPNRINALIGKNGTGKTKILSNLAESLVLNIKNCFSVIPPFSKIVAISYSYFDEFYKPKTNDLNSGLKKDPDNIFFNYVYCGIKDGNALLSTDKIKDKFNNSIKLIKEKGRMVKWRNIMEEILEDEYIYLLDEILENKEVEILSSGQYILVSSITEVIANIENESLILFDEPEIHLHPNAISNLMRMLNKLLEEFNSYAILSTHSPIIIQEIPSYYVKVFERFNNTPVITSLSIESFGENISNIINEVFKVKNTESNYKQYFKEMLDNIEYEEIISMFDNQLSFNAMTYLNILSKQKESNNGGEIE</sequence>
<accession>A0A644WEX3</accession>
<dbReference type="PANTHER" id="PTHR43581">
    <property type="entry name" value="ATP/GTP PHOSPHATASE"/>
    <property type="match status" value="1"/>
</dbReference>
<dbReference type="AlphaFoldDB" id="A0A644WEX3"/>
<dbReference type="SUPFAM" id="SSF52540">
    <property type="entry name" value="P-loop containing nucleoside triphosphate hydrolases"/>
    <property type="match status" value="1"/>
</dbReference>
<proteinExistence type="predicted"/>
<comment type="caution">
    <text evidence="2">The sequence shown here is derived from an EMBL/GenBank/DDBJ whole genome shotgun (WGS) entry which is preliminary data.</text>
</comment>
<evidence type="ECO:0000259" key="1">
    <source>
        <dbReference type="Pfam" id="PF13175"/>
    </source>
</evidence>
<reference evidence="2" key="1">
    <citation type="submission" date="2019-08" db="EMBL/GenBank/DDBJ databases">
        <authorList>
            <person name="Kucharzyk K."/>
            <person name="Murdoch R.W."/>
            <person name="Higgins S."/>
            <person name="Loffler F."/>
        </authorList>
    </citation>
    <scope>NUCLEOTIDE SEQUENCE</scope>
</reference>